<evidence type="ECO:0000313" key="1">
    <source>
        <dbReference type="EMBL" id="BCB26437.1"/>
    </source>
</evidence>
<gene>
    <name evidence="1" type="ORF">SKTS_13230</name>
</gene>
<dbReference type="Proteomes" id="UP000502260">
    <property type="component" value="Chromosome"/>
</dbReference>
<dbReference type="AlphaFoldDB" id="A0A6F8VBE7"/>
<evidence type="ECO:0000313" key="2">
    <source>
        <dbReference type="Proteomes" id="UP000502260"/>
    </source>
</evidence>
<name>A0A6F8VBE7_9PROT</name>
<keyword evidence="2" id="KW-1185">Reference proteome</keyword>
<dbReference type="KEGG" id="slac:SKTS_13230"/>
<proteinExistence type="predicted"/>
<sequence>MWQLSHCFVVGMWFDGLPSALTPLWQSEQRFTTDGAIVAWSGLAAVAQEVVELWQVSHWAVVGMWVDGFDCAFCVRKEPL</sequence>
<reference evidence="2" key="1">
    <citation type="submission" date="2020-03" db="EMBL/GenBank/DDBJ databases">
        <title>Complete genome sequence of sulfur-oxidizing bacterium skT11.</title>
        <authorList>
            <person name="Kanda M."/>
            <person name="Kojima H."/>
            <person name="Fukui M."/>
        </authorList>
    </citation>
    <scope>NUCLEOTIDE SEQUENCE [LARGE SCALE GENOMIC DNA]</scope>
    <source>
        <strain evidence="2">skT11</strain>
    </source>
</reference>
<protein>
    <submittedName>
        <fullName evidence="1">Uncharacterized protein</fullName>
    </submittedName>
</protein>
<accession>A0A6F8VBE7</accession>
<dbReference type="EMBL" id="AP022853">
    <property type="protein sequence ID" value="BCB26437.1"/>
    <property type="molecule type" value="Genomic_DNA"/>
</dbReference>
<organism evidence="1 2">
    <name type="scientific">Sulfurimicrobium lacus</name>
    <dbReference type="NCBI Taxonomy" id="2715678"/>
    <lineage>
        <taxon>Bacteria</taxon>
        <taxon>Pseudomonadati</taxon>
        <taxon>Pseudomonadota</taxon>
        <taxon>Betaproteobacteria</taxon>
        <taxon>Nitrosomonadales</taxon>
        <taxon>Sulfuricellaceae</taxon>
        <taxon>Sulfurimicrobium</taxon>
    </lineage>
</organism>